<comment type="caution">
    <text evidence="1">The sequence shown here is derived from an EMBL/GenBank/DDBJ whole genome shotgun (WGS) entry which is preliminary data.</text>
</comment>
<sequence>MTSAALDAPATDYQARLLLAALDDPQRRIPSDAKTRTLNIMRLRQWVRPVLRDRSGSSIPSNVRYWTLTHHGVNAANRARTAQLAEQFPVAAAAVYIPEEGEAHRNIVVVMSEPAADGTVEVHSVKHEGPVRVSLAQLRELPPLRPEPEGDLTDWWVITDAEGAELAHVEAKDDPMARTAAMRHAKVRAVVRRDKGFAVRRLHTSELSISIGELHGVPRISPAPDERPAITVQTGFTRKSIPTRLRESGAPGAMVTNKAAGGALRWRLPDGEELTPGEAAKRFLDD</sequence>
<name>A0A5N5W2W3_STRMB</name>
<evidence type="ECO:0000313" key="2">
    <source>
        <dbReference type="Proteomes" id="UP000327000"/>
    </source>
</evidence>
<gene>
    <name evidence="1" type="ORF">FRZ00_26085</name>
</gene>
<proteinExistence type="predicted"/>
<accession>A0A5N5W2W3</accession>
<organism evidence="1 2">
    <name type="scientific">Streptomyces mobaraensis</name>
    <name type="common">Streptoverticillium mobaraense</name>
    <dbReference type="NCBI Taxonomy" id="35621"/>
    <lineage>
        <taxon>Bacteria</taxon>
        <taxon>Bacillati</taxon>
        <taxon>Actinomycetota</taxon>
        <taxon>Actinomycetes</taxon>
        <taxon>Kitasatosporales</taxon>
        <taxon>Streptomycetaceae</taxon>
        <taxon>Streptomyces</taxon>
    </lineage>
</organism>
<dbReference type="EMBL" id="VOKX01000106">
    <property type="protein sequence ID" value="KAB7835696.1"/>
    <property type="molecule type" value="Genomic_DNA"/>
</dbReference>
<reference evidence="1 2" key="1">
    <citation type="journal article" date="2019" name="Microb. Cell Fact.">
        <title>Exploring novel herbicidin analogues by transcriptional regulator overexpression and MS/MS molecular networking.</title>
        <authorList>
            <person name="Shi Y."/>
            <person name="Gu R."/>
            <person name="Li Y."/>
            <person name="Wang X."/>
            <person name="Ren W."/>
            <person name="Li X."/>
            <person name="Wang L."/>
            <person name="Xie Y."/>
            <person name="Hong B."/>
        </authorList>
    </citation>
    <scope>NUCLEOTIDE SEQUENCE [LARGE SCALE GENOMIC DNA]</scope>
    <source>
        <strain evidence="1 2">US-43</strain>
    </source>
</reference>
<dbReference type="AlphaFoldDB" id="A0A5N5W2W3"/>
<evidence type="ECO:0000313" key="1">
    <source>
        <dbReference type="EMBL" id="KAB7835696.1"/>
    </source>
</evidence>
<dbReference type="OrthoDB" id="4323869at2"/>
<dbReference type="RefSeq" id="WP_152265153.1">
    <property type="nucleotide sequence ID" value="NZ_VOKX01000106.1"/>
</dbReference>
<keyword evidence="2" id="KW-1185">Reference proteome</keyword>
<dbReference type="Proteomes" id="UP000327000">
    <property type="component" value="Unassembled WGS sequence"/>
</dbReference>
<protein>
    <submittedName>
        <fullName evidence="1">Uncharacterized protein</fullName>
    </submittedName>
</protein>